<dbReference type="InterPro" id="IPR011006">
    <property type="entry name" value="CheY-like_superfamily"/>
</dbReference>
<evidence type="ECO:0000259" key="4">
    <source>
        <dbReference type="PROSITE" id="PS50110"/>
    </source>
</evidence>
<evidence type="ECO:0000256" key="2">
    <source>
        <dbReference type="ARBA" id="ARBA00023002"/>
    </source>
</evidence>
<evidence type="ECO:0000256" key="3">
    <source>
        <dbReference type="PROSITE-ProRule" id="PRU00169"/>
    </source>
</evidence>
<reference evidence="5" key="1">
    <citation type="submission" date="2016-01" db="EMBL/GenBank/DDBJ databases">
        <authorList>
            <person name="Mcilroy J.S."/>
            <person name="Karst M S."/>
            <person name="Albertsen M."/>
        </authorList>
    </citation>
    <scope>NUCLEOTIDE SEQUENCE</scope>
    <source>
        <strain evidence="5">Cfx-K</strain>
    </source>
</reference>
<feature type="domain" description="Response regulatory" evidence="4">
    <location>
        <begin position="25"/>
        <end position="148"/>
    </location>
</feature>
<name>A0A160T5K0_9CHLR</name>
<dbReference type="Gene3D" id="3.40.50.2300">
    <property type="match status" value="1"/>
</dbReference>
<evidence type="ECO:0000313" key="6">
    <source>
        <dbReference type="Proteomes" id="UP000215027"/>
    </source>
</evidence>
<dbReference type="Pfam" id="PF07992">
    <property type="entry name" value="Pyr_redox_2"/>
    <property type="match status" value="1"/>
</dbReference>
<proteinExistence type="predicted"/>
<dbReference type="InterPro" id="IPR023753">
    <property type="entry name" value="FAD/NAD-binding_dom"/>
</dbReference>
<keyword evidence="6" id="KW-1185">Reference proteome</keyword>
<dbReference type="PRINTS" id="PR00469">
    <property type="entry name" value="PNDRDTASEII"/>
</dbReference>
<gene>
    <name evidence="5" type="ORF">CFX0092_B0127</name>
</gene>
<dbReference type="InterPro" id="IPR050097">
    <property type="entry name" value="Ferredoxin-NADP_redctase_2"/>
</dbReference>
<dbReference type="InterPro" id="IPR001789">
    <property type="entry name" value="Sig_transdc_resp-reg_receiver"/>
</dbReference>
<evidence type="ECO:0000313" key="5">
    <source>
        <dbReference type="EMBL" id="CUS05661.1"/>
    </source>
</evidence>
<dbReference type="KEGG" id="pbf:CFX0092_B0127"/>
<dbReference type="EC" id="1.8.1.9" evidence="5"/>
<protein>
    <submittedName>
        <fullName evidence="5">Response regulator receiver modulated FAD-dependent pyridine nucleotide-disulphide oxidoreductase</fullName>
        <ecNumber evidence="5">1.8.1.9</ecNumber>
    </submittedName>
</protein>
<organism evidence="5 6">
    <name type="scientific">Candidatus Promineifilum breve</name>
    <dbReference type="NCBI Taxonomy" id="1806508"/>
    <lineage>
        <taxon>Bacteria</taxon>
        <taxon>Bacillati</taxon>
        <taxon>Chloroflexota</taxon>
        <taxon>Ardenticatenia</taxon>
        <taxon>Candidatus Promineifilales</taxon>
        <taxon>Candidatus Promineifilaceae</taxon>
        <taxon>Candidatus Promineifilum</taxon>
    </lineage>
</organism>
<dbReference type="Proteomes" id="UP000215027">
    <property type="component" value="Chromosome II"/>
</dbReference>
<dbReference type="PANTHER" id="PTHR48105">
    <property type="entry name" value="THIOREDOXIN REDUCTASE 1-RELATED-RELATED"/>
    <property type="match status" value="1"/>
</dbReference>
<feature type="modified residue" description="4-aspartylphosphate" evidence="3">
    <location>
        <position position="82"/>
    </location>
</feature>
<keyword evidence="3" id="KW-0597">Phosphoprotein</keyword>
<dbReference type="PROSITE" id="PS50110">
    <property type="entry name" value="RESPONSE_REGULATORY"/>
    <property type="match status" value="1"/>
</dbReference>
<dbReference type="GO" id="GO:0000160">
    <property type="term" value="P:phosphorelay signal transduction system"/>
    <property type="evidence" value="ECO:0007669"/>
    <property type="project" value="InterPro"/>
</dbReference>
<dbReference type="SUPFAM" id="SSF52172">
    <property type="entry name" value="CheY-like"/>
    <property type="match status" value="1"/>
</dbReference>
<dbReference type="Gene3D" id="3.50.50.60">
    <property type="entry name" value="FAD/NAD(P)-binding domain"/>
    <property type="match status" value="2"/>
</dbReference>
<dbReference type="Gene3D" id="3.40.30.10">
    <property type="entry name" value="Glutaredoxin"/>
    <property type="match status" value="1"/>
</dbReference>
<accession>A0A160T5K0</accession>
<keyword evidence="2 5" id="KW-0560">Oxidoreductase</keyword>
<dbReference type="SUPFAM" id="SSF51905">
    <property type="entry name" value="FAD/NAD(P)-binding domain"/>
    <property type="match status" value="1"/>
</dbReference>
<sequence length="574" mass="62099">MAASMTVATPPATNRKDYRFMAKPVILILDDEPQVLNAVGRDLRAHFRSDYRIVSSGAGREALDALRQLKQRGTPVALLLVDQRMPEMTGVEFLTEAQKLFPDARKVLLTAYADTEAAIASINKIGLDYYLMKPWDPPEENLFPILDDLLGDWWATTPLPFEGIRVAGTLWSSTSHNVKDFLARNRIPYQWLDIEKDAQTRTLVEALFTEGSIHLPVLFFPDGSSLIDPPLSDLALKAGLQTVATAPFYDLIIIGGGPAGLGAAVYGASEGLKTVMIEREATGGQAGTSSRIENYLGFPKGLTGSDLATRAVAQARRLGAEILTAREVVGVRVEDPYRYVQLNDGTELGCHALVVAAGVTTQKLNAPGVERLTGAGIYYGAALTEAASYRDETMCVVGGANSAGQGAMFFARYASKVNMLVRASSLTKSMSQYLIDQIAGMPNIDVLTRHTVEEAHGENQLQAITVLNHDTGETRRIETRALFLFIGAVPHSECVAGIVERNTAGFILTGPDLMINGQRPKGWKLQRDPFLLETSVPGIFAAGDVRQGATRRVAAAVGEGANVVSQVHQYLRTV</sequence>
<dbReference type="AlphaFoldDB" id="A0A160T5K0"/>
<dbReference type="Pfam" id="PF00072">
    <property type="entry name" value="Response_reg"/>
    <property type="match status" value="1"/>
</dbReference>
<dbReference type="GO" id="GO:0004791">
    <property type="term" value="F:thioredoxin-disulfide reductase (NADPH) activity"/>
    <property type="evidence" value="ECO:0007669"/>
    <property type="project" value="UniProtKB-EC"/>
</dbReference>
<dbReference type="EMBL" id="LN890656">
    <property type="protein sequence ID" value="CUS05661.1"/>
    <property type="molecule type" value="Genomic_DNA"/>
</dbReference>
<dbReference type="PRINTS" id="PR00368">
    <property type="entry name" value="FADPNR"/>
</dbReference>
<dbReference type="SMART" id="SM00448">
    <property type="entry name" value="REC"/>
    <property type="match status" value="1"/>
</dbReference>
<keyword evidence="1" id="KW-0285">Flavoprotein</keyword>
<dbReference type="InterPro" id="IPR036188">
    <property type="entry name" value="FAD/NAD-bd_sf"/>
</dbReference>
<evidence type="ECO:0000256" key="1">
    <source>
        <dbReference type="ARBA" id="ARBA00022630"/>
    </source>
</evidence>